<reference evidence="1" key="1">
    <citation type="submission" date="2020-09" db="EMBL/GenBank/DDBJ databases">
        <title>A novel bacterium of genus Paenibacillus, isolated from South China Sea.</title>
        <authorList>
            <person name="Huang H."/>
            <person name="Mo K."/>
            <person name="Hu Y."/>
        </authorList>
    </citation>
    <scope>NUCLEOTIDE SEQUENCE</scope>
    <source>
        <strain evidence="1">IB182496</strain>
    </source>
</reference>
<sequence length="197" mass="20254">MGFPSVLAAARAWVAPRLQPGDAAIDATAGGGVDTLFLAEAVGARGTVFAFDIQPGALALTAARLERAYAGRSDKPAVHLLLQSHDAMREAIPQTLHGSVAAAMFNLGYLPGADTDKRIITTAASTLAAMEAALDLLRPDGAIAAVLYPGHAGGDSEAEAVLDWASGLPGERAQSVCYRMLQKPGAPIAVGIVKRSR</sequence>
<keyword evidence="1" id="KW-0489">Methyltransferase</keyword>
<dbReference type="SUPFAM" id="SSF53335">
    <property type="entry name" value="S-adenosyl-L-methionine-dependent methyltransferases"/>
    <property type="match status" value="1"/>
</dbReference>
<dbReference type="Pfam" id="PF06962">
    <property type="entry name" value="rRNA_methylase"/>
    <property type="match status" value="1"/>
</dbReference>
<keyword evidence="1" id="KW-0808">Transferase</keyword>
<comment type="caution">
    <text evidence="1">The sequence shown here is derived from an EMBL/GenBank/DDBJ whole genome shotgun (WGS) entry which is preliminary data.</text>
</comment>
<dbReference type="Proteomes" id="UP000621560">
    <property type="component" value="Unassembled WGS sequence"/>
</dbReference>
<dbReference type="GO" id="GO:0032259">
    <property type="term" value="P:methylation"/>
    <property type="evidence" value="ECO:0007669"/>
    <property type="project" value="UniProtKB-KW"/>
</dbReference>
<evidence type="ECO:0000313" key="2">
    <source>
        <dbReference type="Proteomes" id="UP000621560"/>
    </source>
</evidence>
<dbReference type="RefSeq" id="WP_190914737.1">
    <property type="nucleotide sequence ID" value="NZ_JACXIZ010000009.1"/>
</dbReference>
<keyword evidence="2" id="KW-1185">Reference proteome</keyword>
<dbReference type="PANTHER" id="PTHR35276:SF1">
    <property type="entry name" value="TRNA (MNM(5)S(2)U34)-METHYLTRANSFERASE, CHLOROPLASTIC"/>
    <property type="match status" value="1"/>
</dbReference>
<dbReference type="PANTHER" id="PTHR35276">
    <property type="entry name" value="S-ADENOSYL-L-METHIONINE-DEPENDENT METHYLTRANSFERASES SUPERFAMILY PROTEIN"/>
    <property type="match status" value="1"/>
</dbReference>
<proteinExistence type="predicted"/>
<evidence type="ECO:0000313" key="1">
    <source>
        <dbReference type="EMBL" id="MBD2844239.1"/>
    </source>
</evidence>
<dbReference type="Gene3D" id="3.40.50.150">
    <property type="entry name" value="Vaccinia Virus protein VP39"/>
    <property type="match status" value="1"/>
</dbReference>
<accession>A0A927BRJ8</accession>
<dbReference type="InterPro" id="IPR029063">
    <property type="entry name" value="SAM-dependent_MTases_sf"/>
</dbReference>
<dbReference type="InterPro" id="IPR010719">
    <property type="entry name" value="MnmM_MeTrfase"/>
</dbReference>
<protein>
    <submittedName>
        <fullName evidence="1">SAM-dependent methyltransferase</fullName>
    </submittedName>
</protein>
<organism evidence="1 2">
    <name type="scientific">Paenibacillus sabuli</name>
    <dbReference type="NCBI Taxonomy" id="2772509"/>
    <lineage>
        <taxon>Bacteria</taxon>
        <taxon>Bacillati</taxon>
        <taxon>Bacillota</taxon>
        <taxon>Bacilli</taxon>
        <taxon>Bacillales</taxon>
        <taxon>Paenibacillaceae</taxon>
        <taxon>Paenibacillus</taxon>
    </lineage>
</organism>
<dbReference type="AlphaFoldDB" id="A0A927BRJ8"/>
<name>A0A927BRJ8_9BACL</name>
<dbReference type="EMBL" id="JACXIZ010000009">
    <property type="protein sequence ID" value="MBD2844239.1"/>
    <property type="molecule type" value="Genomic_DNA"/>
</dbReference>
<dbReference type="GO" id="GO:0008168">
    <property type="term" value="F:methyltransferase activity"/>
    <property type="evidence" value="ECO:0007669"/>
    <property type="project" value="UniProtKB-KW"/>
</dbReference>
<gene>
    <name evidence="1" type="ORF">IDH44_03480</name>
</gene>